<reference evidence="4" key="2">
    <citation type="journal article" date="2024" name="Plant">
        <title>Genomic evolution and insights into agronomic trait innovations of Sesamum species.</title>
        <authorList>
            <person name="Miao H."/>
            <person name="Wang L."/>
            <person name="Qu L."/>
            <person name="Liu H."/>
            <person name="Sun Y."/>
            <person name="Le M."/>
            <person name="Wang Q."/>
            <person name="Wei S."/>
            <person name="Zheng Y."/>
            <person name="Lin W."/>
            <person name="Duan Y."/>
            <person name="Cao H."/>
            <person name="Xiong S."/>
            <person name="Wang X."/>
            <person name="Wei L."/>
            <person name="Li C."/>
            <person name="Ma Q."/>
            <person name="Ju M."/>
            <person name="Zhao R."/>
            <person name="Li G."/>
            <person name="Mu C."/>
            <person name="Tian Q."/>
            <person name="Mei H."/>
            <person name="Zhang T."/>
            <person name="Gao T."/>
            <person name="Zhang H."/>
        </authorList>
    </citation>
    <scope>NUCLEOTIDE SEQUENCE</scope>
    <source>
        <strain evidence="4">K16</strain>
    </source>
</reference>
<comment type="caution">
    <text evidence="4">The sequence shown here is derived from an EMBL/GenBank/DDBJ whole genome shotgun (WGS) entry which is preliminary data.</text>
</comment>
<reference evidence="4" key="1">
    <citation type="submission" date="2020-06" db="EMBL/GenBank/DDBJ databases">
        <authorList>
            <person name="Li T."/>
            <person name="Hu X."/>
            <person name="Zhang T."/>
            <person name="Song X."/>
            <person name="Zhang H."/>
            <person name="Dai N."/>
            <person name="Sheng W."/>
            <person name="Hou X."/>
            <person name="Wei L."/>
        </authorList>
    </citation>
    <scope>NUCLEOTIDE SEQUENCE</scope>
    <source>
        <strain evidence="4">K16</strain>
        <tissue evidence="4">Leaf</tissue>
    </source>
</reference>
<dbReference type="GO" id="GO:0031930">
    <property type="term" value="P:mitochondria-nucleus signaling pathway"/>
    <property type="evidence" value="ECO:0007669"/>
    <property type="project" value="TreeGrafter"/>
</dbReference>
<feature type="repeat" description="PPR" evidence="3">
    <location>
        <begin position="230"/>
        <end position="264"/>
    </location>
</feature>
<dbReference type="EMBL" id="JACGWL010000009">
    <property type="protein sequence ID" value="KAK4395572.1"/>
    <property type="molecule type" value="Genomic_DNA"/>
</dbReference>
<proteinExistence type="inferred from homology"/>
<keyword evidence="2" id="KW-0677">Repeat</keyword>
<sequence>MDKVSSSLCRRLRTLFLQKPTSVTAVETSSGEKRIQNLANQFKKKSNFRPFRGQRLVYKTTVRRLAKGGHFSYIHEILDHQKVYPDIKDEHFTARLICLYGKAKMLDHALQLFDEMPELNCPRTVLSFNALMAACFPSKSFNKVIELFQELPGKLSVKPNVISYTSVIRAFCEMGSLDAAMSMLDDMEKNDVEPNVVTFDTLLGAFYSSGRFSEAENLWSLMEEKRVIPDLRCYNSRLHGMVKEKQLSEAMDVFKELEEKGLKPNNYTYNTVIKGFVNEGHLDEVKKWYAAMVESGCGPDFITFMTLIPVACDNNDIDFAYELCKKSAGLKNKIPGGVIQKVIHELIEHSKVEEAKELLKLGRSKSGLVLDKQSPSAGD</sequence>
<name>A0AAE1WLD6_9LAMI</name>
<dbReference type="PANTHER" id="PTHR47936:SF5">
    <property type="entry name" value="PENTACOTRIPEPTIDE-REPEAT REGION OF PRORP DOMAIN-CONTAINING PROTEIN"/>
    <property type="match status" value="1"/>
</dbReference>
<evidence type="ECO:0000256" key="3">
    <source>
        <dbReference type="PROSITE-ProRule" id="PRU00708"/>
    </source>
</evidence>
<keyword evidence="5" id="KW-1185">Reference proteome</keyword>
<protein>
    <submittedName>
        <fullName evidence="4">Pentatricopeptide repeat-containing protein, mitochondrial</fullName>
    </submittedName>
</protein>
<feature type="repeat" description="PPR" evidence="3">
    <location>
        <begin position="195"/>
        <end position="229"/>
    </location>
</feature>
<dbReference type="PROSITE" id="PS51375">
    <property type="entry name" value="PPR"/>
    <property type="match status" value="5"/>
</dbReference>
<evidence type="ECO:0000256" key="2">
    <source>
        <dbReference type="ARBA" id="ARBA00022737"/>
    </source>
</evidence>
<feature type="repeat" description="PPR" evidence="3">
    <location>
        <begin position="265"/>
        <end position="299"/>
    </location>
</feature>
<dbReference type="Pfam" id="PF13041">
    <property type="entry name" value="PPR_2"/>
    <property type="match status" value="2"/>
</dbReference>
<accession>A0AAE1WLD6</accession>
<evidence type="ECO:0000313" key="4">
    <source>
        <dbReference type="EMBL" id="KAK4395572.1"/>
    </source>
</evidence>
<dbReference type="InterPro" id="IPR002885">
    <property type="entry name" value="PPR_rpt"/>
</dbReference>
<dbReference type="GO" id="GO:0010019">
    <property type="term" value="P:chloroplast-nucleus signaling pathway"/>
    <property type="evidence" value="ECO:0007669"/>
    <property type="project" value="TreeGrafter"/>
</dbReference>
<feature type="repeat" description="PPR" evidence="3">
    <location>
        <begin position="160"/>
        <end position="194"/>
    </location>
</feature>
<dbReference type="Pfam" id="PF01535">
    <property type="entry name" value="PPR"/>
    <property type="match status" value="2"/>
</dbReference>
<dbReference type="InterPro" id="IPR011990">
    <property type="entry name" value="TPR-like_helical_dom_sf"/>
</dbReference>
<gene>
    <name evidence="4" type="ORF">Sango_1711500</name>
</gene>
<organism evidence="4 5">
    <name type="scientific">Sesamum angolense</name>
    <dbReference type="NCBI Taxonomy" id="2727404"/>
    <lineage>
        <taxon>Eukaryota</taxon>
        <taxon>Viridiplantae</taxon>
        <taxon>Streptophyta</taxon>
        <taxon>Embryophyta</taxon>
        <taxon>Tracheophyta</taxon>
        <taxon>Spermatophyta</taxon>
        <taxon>Magnoliopsida</taxon>
        <taxon>eudicotyledons</taxon>
        <taxon>Gunneridae</taxon>
        <taxon>Pentapetalae</taxon>
        <taxon>asterids</taxon>
        <taxon>lamiids</taxon>
        <taxon>Lamiales</taxon>
        <taxon>Pedaliaceae</taxon>
        <taxon>Sesamum</taxon>
    </lineage>
</organism>
<dbReference type="AlphaFoldDB" id="A0AAE1WLD6"/>
<evidence type="ECO:0000313" key="5">
    <source>
        <dbReference type="Proteomes" id="UP001289374"/>
    </source>
</evidence>
<comment type="similarity">
    <text evidence="1">Belongs to the PPR family. P subfamily.</text>
</comment>
<dbReference type="Proteomes" id="UP001289374">
    <property type="component" value="Unassembled WGS sequence"/>
</dbReference>
<dbReference type="NCBIfam" id="TIGR00756">
    <property type="entry name" value="PPR"/>
    <property type="match status" value="5"/>
</dbReference>
<feature type="repeat" description="PPR" evidence="3">
    <location>
        <begin position="89"/>
        <end position="123"/>
    </location>
</feature>
<dbReference type="PANTHER" id="PTHR47936">
    <property type="entry name" value="PPR_LONG DOMAIN-CONTAINING PROTEIN"/>
    <property type="match status" value="1"/>
</dbReference>
<dbReference type="Gene3D" id="1.25.40.10">
    <property type="entry name" value="Tetratricopeptide repeat domain"/>
    <property type="match status" value="2"/>
</dbReference>
<dbReference type="GO" id="GO:0009507">
    <property type="term" value="C:chloroplast"/>
    <property type="evidence" value="ECO:0007669"/>
    <property type="project" value="TreeGrafter"/>
</dbReference>
<evidence type="ECO:0000256" key="1">
    <source>
        <dbReference type="ARBA" id="ARBA00007626"/>
    </source>
</evidence>